<dbReference type="CDD" id="cd08966">
    <property type="entry name" value="EcFpg-like_N"/>
    <property type="match status" value="1"/>
</dbReference>
<evidence type="ECO:0000256" key="9">
    <source>
        <dbReference type="ARBA" id="ARBA00023125"/>
    </source>
</evidence>
<evidence type="ECO:0000256" key="13">
    <source>
        <dbReference type="ARBA" id="ARBA00023295"/>
    </source>
</evidence>
<dbReference type="SMART" id="SM01232">
    <property type="entry name" value="H2TH"/>
    <property type="match status" value="1"/>
</dbReference>
<dbReference type="GO" id="GO:0034039">
    <property type="term" value="F:8-oxo-7,8-dihydroguanine DNA N-glycosylase activity"/>
    <property type="evidence" value="ECO:0007669"/>
    <property type="project" value="TreeGrafter"/>
</dbReference>
<evidence type="ECO:0000256" key="3">
    <source>
        <dbReference type="ARBA" id="ARBA00011245"/>
    </source>
</evidence>
<evidence type="ECO:0000256" key="12">
    <source>
        <dbReference type="ARBA" id="ARBA00023268"/>
    </source>
</evidence>
<feature type="domain" description="FPG-type" evidence="16">
    <location>
        <begin position="238"/>
        <end position="272"/>
    </location>
</feature>
<comment type="catalytic activity">
    <reaction evidence="14 15">
        <text>2'-deoxyribonucleotide-(2'-deoxyribose 5'-phosphate)-2'-deoxyribonucleotide-DNA = a 3'-end 2'-deoxyribonucleotide-(2,3-dehydro-2,3-deoxyribose 5'-phosphate)-DNA + a 5'-end 5'-phospho-2'-deoxyribonucleoside-DNA + H(+)</text>
        <dbReference type="Rhea" id="RHEA:66592"/>
        <dbReference type="Rhea" id="RHEA-COMP:13180"/>
        <dbReference type="Rhea" id="RHEA-COMP:16897"/>
        <dbReference type="Rhea" id="RHEA-COMP:17067"/>
        <dbReference type="ChEBI" id="CHEBI:15378"/>
        <dbReference type="ChEBI" id="CHEBI:136412"/>
        <dbReference type="ChEBI" id="CHEBI:157695"/>
        <dbReference type="ChEBI" id="CHEBI:167181"/>
        <dbReference type="EC" id="4.2.99.18"/>
    </reaction>
</comment>
<keyword evidence="11 15" id="KW-0456">Lyase</keyword>
<dbReference type="InterPro" id="IPR010663">
    <property type="entry name" value="Znf_FPG/IleRS"/>
</dbReference>
<dbReference type="EMBL" id="CACSIK010000004">
    <property type="protein sequence ID" value="CAA0113829.1"/>
    <property type="molecule type" value="Genomic_DNA"/>
</dbReference>
<comment type="catalytic activity">
    <reaction evidence="1 15">
        <text>Hydrolysis of DNA containing ring-opened 7-methylguanine residues, releasing 2,6-diamino-4-hydroxy-5-(N-methyl)formamidopyrimidine.</text>
        <dbReference type="EC" id="3.2.2.23"/>
    </reaction>
</comment>
<dbReference type="SMART" id="SM00898">
    <property type="entry name" value="Fapy_DNA_glyco"/>
    <property type="match status" value="1"/>
</dbReference>
<dbReference type="NCBIfam" id="TIGR00577">
    <property type="entry name" value="fpg"/>
    <property type="match status" value="1"/>
</dbReference>
<dbReference type="InterPro" id="IPR015886">
    <property type="entry name" value="H2TH_FPG"/>
</dbReference>
<keyword evidence="9 15" id="KW-0238">DNA-binding</keyword>
<feature type="active site" description="Proton donor; for beta-elimination activity" evidence="15">
    <location>
        <position position="58"/>
    </location>
</feature>
<dbReference type="NCBIfam" id="NF002211">
    <property type="entry name" value="PRK01103.1"/>
    <property type="match status" value="1"/>
</dbReference>
<dbReference type="InterPro" id="IPR000214">
    <property type="entry name" value="Znf_DNA_glyclase/AP_lyase"/>
</dbReference>
<dbReference type="FunFam" id="3.20.190.10:FF:000001">
    <property type="entry name" value="Formamidopyrimidine-DNA glycosylase"/>
    <property type="match status" value="1"/>
</dbReference>
<dbReference type="InterPro" id="IPR035937">
    <property type="entry name" value="FPG_N"/>
</dbReference>
<evidence type="ECO:0000256" key="1">
    <source>
        <dbReference type="ARBA" id="ARBA00001668"/>
    </source>
</evidence>
<dbReference type="EC" id="3.2.2.23" evidence="15"/>
<evidence type="ECO:0000256" key="5">
    <source>
        <dbReference type="ARBA" id="ARBA00022763"/>
    </source>
</evidence>
<evidence type="ECO:0000256" key="7">
    <source>
        <dbReference type="ARBA" id="ARBA00022801"/>
    </source>
</evidence>
<dbReference type="PROSITE" id="PS51068">
    <property type="entry name" value="FPG_CAT"/>
    <property type="match status" value="1"/>
</dbReference>
<dbReference type="EC" id="4.2.99.18" evidence="15"/>
<keyword evidence="8 15" id="KW-0862">Zinc</keyword>
<dbReference type="GO" id="GO:0003684">
    <property type="term" value="F:damaged DNA binding"/>
    <property type="evidence" value="ECO:0007669"/>
    <property type="project" value="InterPro"/>
</dbReference>
<dbReference type="SUPFAM" id="SSF46946">
    <property type="entry name" value="S13-like H2TH domain"/>
    <property type="match status" value="1"/>
</dbReference>
<dbReference type="EMBL" id="CACSIM010000003">
    <property type="protein sequence ID" value="CAA0102930.1"/>
    <property type="molecule type" value="Genomic_DNA"/>
</dbReference>
<dbReference type="Pfam" id="PF06831">
    <property type="entry name" value="H2TH"/>
    <property type="match status" value="1"/>
</dbReference>
<dbReference type="Pfam" id="PF06827">
    <property type="entry name" value="zf-FPG_IleRS"/>
    <property type="match status" value="1"/>
</dbReference>
<dbReference type="GO" id="GO:0008270">
    <property type="term" value="F:zinc ion binding"/>
    <property type="evidence" value="ECO:0007669"/>
    <property type="project" value="UniProtKB-UniRule"/>
</dbReference>
<feature type="domain" description="Formamidopyrimidine-DNA glycosylase catalytic" evidence="17">
    <location>
        <begin position="2"/>
        <end position="113"/>
    </location>
</feature>
<feature type="binding site" evidence="15">
    <location>
        <position position="110"/>
    </location>
    <ligand>
        <name>DNA</name>
        <dbReference type="ChEBI" id="CHEBI:16991"/>
    </ligand>
</feature>
<evidence type="ECO:0000256" key="11">
    <source>
        <dbReference type="ARBA" id="ARBA00023239"/>
    </source>
</evidence>
<feature type="active site" description="Schiff-base intermediate with DNA" evidence="15">
    <location>
        <position position="2"/>
    </location>
</feature>
<evidence type="ECO:0000313" key="21">
    <source>
        <dbReference type="Proteomes" id="UP000439591"/>
    </source>
</evidence>
<evidence type="ECO:0000256" key="2">
    <source>
        <dbReference type="ARBA" id="ARBA00009409"/>
    </source>
</evidence>
<dbReference type="OrthoDB" id="9800855at2"/>
<keyword evidence="12 15" id="KW-0511">Multifunctional enzyme</keyword>
<evidence type="ECO:0000256" key="10">
    <source>
        <dbReference type="ARBA" id="ARBA00023204"/>
    </source>
</evidence>
<comment type="cofactor">
    <cofactor evidence="15">
        <name>Zn(2+)</name>
        <dbReference type="ChEBI" id="CHEBI:29105"/>
    </cofactor>
    <text evidence="15">Binds 1 zinc ion per subunit.</text>
</comment>
<dbReference type="Pfam" id="PF01149">
    <property type="entry name" value="Fapy_DNA_glyco"/>
    <property type="match status" value="1"/>
</dbReference>
<dbReference type="FunFam" id="1.10.8.50:FF:000003">
    <property type="entry name" value="Formamidopyrimidine-DNA glycosylase"/>
    <property type="match status" value="1"/>
</dbReference>
<sequence length="272" mass="30760">MPELPEVETVKRGIAPHLVKRRFRSVTIRDHRLRWPVDPNLSHYLVGQEVLNIERRAKYVLVRLLKGYLVIHLGMSGRLYFVSADTPVAKHDHLDWELDNGQILRYTDPRRFGAVIWIDGDDVSTHKLFAALGPEPLDDVFNADYLFKRSRKRKVPIKSFIMDAHVVVGVGNIYANEALFMAGILPTREAGSVSLARYIRLVDAVKKVLAQAITQGGTTLKDFVGGDGKPGYFKQELQVYGRGGEACPICRKSLKEMKIAQRTTVFCKSCQR</sequence>
<evidence type="ECO:0000259" key="17">
    <source>
        <dbReference type="PROSITE" id="PS51068"/>
    </source>
</evidence>
<name>A0A5S9PGX3_9GAMM</name>
<comment type="similarity">
    <text evidence="2 15">Belongs to the FPG family.</text>
</comment>
<comment type="function">
    <text evidence="15">Involved in base excision repair of DNA damaged by oxidation or by mutagenic agents. Acts as DNA glycosylase that recognizes and removes damaged bases. Has a preference for oxidized purines, such as 7,8-dihydro-8-oxoguanine (8-oxoG). Has AP (apurinic/apyrimidinic) lyase activity and introduces nicks in the DNA strand. Cleaves the DNA backbone by beta-delta elimination to generate a single-strand break at the site of the removed base with both 3'- and 5'-phosphates.</text>
</comment>
<keyword evidence="10 15" id="KW-0234">DNA repair</keyword>
<accession>A0A5S9PGX3</accession>
<reference evidence="20 21" key="1">
    <citation type="submission" date="2019-11" db="EMBL/GenBank/DDBJ databases">
        <authorList>
            <person name="Holert J."/>
        </authorList>
    </citation>
    <scope>NUCLEOTIDE SEQUENCE [LARGE SCALE GENOMIC DNA]</scope>
    <source>
        <strain evidence="18">BC3_2A</strain>
        <strain evidence="19">SB11_1A</strain>
    </source>
</reference>
<keyword evidence="5 15" id="KW-0227">DNA damage</keyword>
<evidence type="ECO:0000313" key="18">
    <source>
        <dbReference type="EMBL" id="CAA0102930.1"/>
    </source>
</evidence>
<dbReference type="SUPFAM" id="SSF57716">
    <property type="entry name" value="Glucocorticoid receptor-like (DNA-binding domain)"/>
    <property type="match status" value="1"/>
</dbReference>
<dbReference type="InterPro" id="IPR020629">
    <property type="entry name" value="FPG_Glyclase"/>
</dbReference>
<dbReference type="RefSeq" id="WP_159270264.1">
    <property type="nucleotide sequence ID" value="NZ_CACSIK010000004.1"/>
</dbReference>
<feature type="binding site" evidence="15">
    <location>
        <position position="91"/>
    </location>
    <ligand>
        <name>DNA</name>
        <dbReference type="ChEBI" id="CHEBI:16991"/>
    </ligand>
</feature>
<evidence type="ECO:0000256" key="15">
    <source>
        <dbReference type="HAMAP-Rule" id="MF_00103"/>
    </source>
</evidence>
<comment type="subunit">
    <text evidence="3 15">Monomer.</text>
</comment>
<dbReference type="SUPFAM" id="SSF81624">
    <property type="entry name" value="N-terminal domain of MutM-like DNA repair proteins"/>
    <property type="match status" value="1"/>
</dbReference>
<dbReference type="Gene3D" id="1.10.8.50">
    <property type="match status" value="1"/>
</dbReference>
<evidence type="ECO:0000259" key="16">
    <source>
        <dbReference type="PROSITE" id="PS51066"/>
    </source>
</evidence>
<organism evidence="18 21">
    <name type="scientific">Zhongshania aliphaticivorans</name>
    <dbReference type="NCBI Taxonomy" id="1470434"/>
    <lineage>
        <taxon>Bacteria</taxon>
        <taxon>Pseudomonadati</taxon>
        <taxon>Pseudomonadota</taxon>
        <taxon>Gammaproteobacteria</taxon>
        <taxon>Cellvibrionales</taxon>
        <taxon>Spongiibacteraceae</taxon>
        <taxon>Zhongshania</taxon>
    </lineage>
</organism>
<gene>
    <name evidence="15 18" type="primary">mutM</name>
    <name evidence="15" type="synonym">fpg</name>
    <name evidence="19" type="ORF">IHBHHGIJ_03490</name>
    <name evidence="18" type="ORF">KFEGEMFD_01951</name>
</gene>
<evidence type="ECO:0000313" key="20">
    <source>
        <dbReference type="Proteomes" id="UP000435877"/>
    </source>
</evidence>
<evidence type="ECO:0000256" key="8">
    <source>
        <dbReference type="ARBA" id="ARBA00022833"/>
    </source>
</evidence>
<protein>
    <recommendedName>
        <fullName evidence="15">Formamidopyrimidine-DNA glycosylase</fullName>
        <shortName evidence="15">Fapy-DNA glycosylase</shortName>
        <ecNumber evidence="15">3.2.2.23</ecNumber>
    </recommendedName>
    <alternativeName>
        <fullName evidence="15">DNA-(apurinic or apyrimidinic site) lyase MutM</fullName>
        <shortName evidence="15">AP lyase MutM</shortName>
        <ecNumber evidence="15">4.2.99.18</ecNumber>
    </alternativeName>
</protein>
<dbReference type="AlphaFoldDB" id="A0A5S9PGX3"/>
<dbReference type="InterPro" id="IPR010979">
    <property type="entry name" value="Ribosomal_uS13-like_H2TH"/>
</dbReference>
<dbReference type="Proteomes" id="UP000439591">
    <property type="component" value="Unassembled WGS sequence"/>
</dbReference>
<keyword evidence="7 15" id="KW-0378">Hydrolase</keyword>
<feature type="active site" description="Proton donor; for delta-elimination activity" evidence="15">
    <location>
        <position position="262"/>
    </location>
</feature>
<dbReference type="InterPro" id="IPR012319">
    <property type="entry name" value="FPG_cat"/>
</dbReference>
<feature type="active site" description="Proton donor" evidence="15">
    <location>
        <position position="3"/>
    </location>
</feature>
<dbReference type="PROSITE" id="PS51066">
    <property type="entry name" value="ZF_FPG_2"/>
    <property type="match status" value="1"/>
</dbReference>
<feature type="binding site" evidence="15">
    <location>
        <position position="153"/>
    </location>
    <ligand>
        <name>DNA</name>
        <dbReference type="ChEBI" id="CHEBI:16991"/>
    </ligand>
</feature>
<evidence type="ECO:0000313" key="19">
    <source>
        <dbReference type="EMBL" id="CAA0113829.1"/>
    </source>
</evidence>
<dbReference type="PANTHER" id="PTHR22993">
    <property type="entry name" value="FORMAMIDOPYRIMIDINE-DNA GLYCOSYLASE"/>
    <property type="match status" value="1"/>
</dbReference>
<dbReference type="PANTHER" id="PTHR22993:SF9">
    <property type="entry name" value="FORMAMIDOPYRIMIDINE-DNA GLYCOSYLASE"/>
    <property type="match status" value="1"/>
</dbReference>
<keyword evidence="4 15" id="KW-0479">Metal-binding</keyword>
<evidence type="ECO:0000256" key="6">
    <source>
        <dbReference type="ARBA" id="ARBA00022771"/>
    </source>
</evidence>
<keyword evidence="6 15" id="KW-0863">Zinc-finger</keyword>
<dbReference type="GO" id="GO:0140078">
    <property type="term" value="F:class I DNA-(apurinic or apyrimidinic site) endonuclease activity"/>
    <property type="evidence" value="ECO:0007669"/>
    <property type="project" value="UniProtKB-EC"/>
</dbReference>
<evidence type="ECO:0000256" key="4">
    <source>
        <dbReference type="ARBA" id="ARBA00022723"/>
    </source>
</evidence>
<dbReference type="Proteomes" id="UP000435877">
    <property type="component" value="Unassembled WGS sequence"/>
</dbReference>
<keyword evidence="20" id="KW-1185">Reference proteome</keyword>
<dbReference type="Gene3D" id="3.20.190.10">
    <property type="entry name" value="MutM-like, N-terminal"/>
    <property type="match status" value="1"/>
</dbReference>
<evidence type="ECO:0000256" key="14">
    <source>
        <dbReference type="ARBA" id="ARBA00044632"/>
    </source>
</evidence>
<keyword evidence="13 15" id="KW-0326">Glycosidase</keyword>
<proteinExistence type="inferred from homology"/>
<dbReference type="GO" id="GO:0006284">
    <property type="term" value="P:base-excision repair"/>
    <property type="evidence" value="ECO:0007669"/>
    <property type="project" value="InterPro"/>
</dbReference>
<dbReference type="HAMAP" id="MF_00103">
    <property type="entry name" value="Fapy_DNA_glycosyl"/>
    <property type="match status" value="1"/>
</dbReference>